<evidence type="ECO:0000256" key="12">
    <source>
        <dbReference type="HAMAP-Rule" id="MF_01987"/>
    </source>
</evidence>
<dbReference type="GO" id="GO:0004747">
    <property type="term" value="F:ribokinase activity"/>
    <property type="evidence" value="ECO:0007669"/>
    <property type="project" value="UniProtKB-UniRule"/>
</dbReference>
<feature type="binding site" evidence="12">
    <location>
        <position position="289"/>
    </location>
    <ligand>
        <name>K(+)</name>
        <dbReference type="ChEBI" id="CHEBI:29103"/>
    </ligand>
</feature>
<comment type="caution">
    <text evidence="14">The sequence shown here is derived from an EMBL/GenBank/DDBJ whole genome shotgun (WGS) entry which is preliminary data.</text>
</comment>
<sequence length="317" mass="33639">MTQLQITSQPRITVIGSLNMDLVTVTSNMPNAGETVHGERFATTCGGKGANQAVACARLGAQVTMIGCVGDDAFGTMMLNNLRNEGVNTDGIRIIPNQTSGIAAITIADGDNRIIIVAGANEEVTPAYIQEYESIIAQSDLVLTQLEIPQDAVERAVAIANQHQVPIMLNPAPAIHLDESFLAQLSWITPNEHELDIVTGSQPISTPDDASWQEKLSKAPTRIIMTKGADGAYWADESGHIHHSAGHKVTVVDTTGAGDTFNAALAVALAEQRSLPEAMQWATAAGAMSVTKFGAQAGMPSREQLNNWILQSSTKKC</sequence>
<comment type="activity regulation">
    <text evidence="12">Activated by a monovalent cation that binds near, but not in, the active site. The most likely occupant of the site in vivo is potassium. Ion binding induces a conformational change that may alter substrate affinity.</text>
</comment>
<comment type="subunit">
    <text evidence="12">Homodimer.</text>
</comment>
<evidence type="ECO:0000256" key="2">
    <source>
        <dbReference type="ARBA" id="ARBA00012035"/>
    </source>
</evidence>
<feature type="binding site" evidence="12">
    <location>
        <position position="253"/>
    </location>
    <ligand>
        <name>K(+)</name>
        <dbReference type="ChEBI" id="CHEBI:29103"/>
    </ligand>
</feature>
<dbReference type="Proteomes" id="UP000318102">
    <property type="component" value="Unassembled WGS sequence"/>
</dbReference>
<name>A0A559IYL7_9BACL</name>
<keyword evidence="12" id="KW-0963">Cytoplasm</keyword>
<comment type="subcellular location">
    <subcellularLocation>
        <location evidence="12">Cytoplasm</location>
    </subcellularLocation>
</comment>
<feature type="active site" description="Proton acceptor" evidence="12">
    <location>
        <position position="259"/>
    </location>
</feature>
<dbReference type="GO" id="GO:0005524">
    <property type="term" value="F:ATP binding"/>
    <property type="evidence" value="ECO:0007669"/>
    <property type="project" value="UniProtKB-UniRule"/>
</dbReference>
<dbReference type="UniPathway" id="UPA00916">
    <property type="reaction ID" value="UER00889"/>
</dbReference>
<dbReference type="InterPro" id="IPR029056">
    <property type="entry name" value="Ribokinase-like"/>
</dbReference>
<keyword evidence="7 12" id="KW-0418">Kinase</keyword>
<dbReference type="GO" id="GO:0046872">
    <property type="term" value="F:metal ion binding"/>
    <property type="evidence" value="ECO:0007669"/>
    <property type="project" value="UniProtKB-KW"/>
</dbReference>
<dbReference type="InterPro" id="IPR002173">
    <property type="entry name" value="Carboh/pur_kinase_PfkB_CS"/>
</dbReference>
<feature type="binding site" evidence="12">
    <location>
        <begin position="258"/>
        <end position="259"/>
    </location>
    <ligand>
        <name>ATP</name>
        <dbReference type="ChEBI" id="CHEBI:30616"/>
    </ligand>
</feature>
<comment type="function">
    <text evidence="12">Catalyzes the phosphorylation of ribose at O-5 in a reaction requiring ATP and magnesium. The resulting D-ribose-5-phosphate can then be used either for sythesis of nucleotides, histidine, and tryptophan, or as a component of the pentose phosphate pathway.</text>
</comment>
<comment type="cofactor">
    <cofactor evidence="12">
        <name>Mg(2+)</name>
        <dbReference type="ChEBI" id="CHEBI:18420"/>
    </cofactor>
    <text evidence="12">Requires a divalent cation, most likely magnesium in vivo, as an electrophilic catalyst to aid phosphoryl group transfer. It is the chelate of the metal and the nucleotide that is the actual substrate.</text>
</comment>
<keyword evidence="11 12" id="KW-0119">Carbohydrate metabolism</keyword>
<reference evidence="14 15" key="1">
    <citation type="submission" date="2019-07" db="EMBL/GenBank/DDBJ databases">
        <authorList>
            <person name="Kim J."/>
        </authorList>
    </citation>
    <scope>NUCLEOTIDE SEQUENCE [LARGE SCALE GENOMIC DNA]</scope>
    <source>
        <strain evidence="14 15">N4</strain>
    </source>
</reference>
<evidence type="ECO:0000256" key="6">
    <source>
        <dbReference type="ARBA" id="ARBA00022741"/>
    </source>
</evidence>
<feature type="binding site" evidence="12">
    <location>
        <position position="292"/>
    </location>
    <ligand>
        <name>K(+)</name>
        <dbReference type="ChEBI" id="CHEBI:29103"/>
    </ligand>
</feature>
<evidence type="ECO:0000313" key="14">
    <source>
        <dbReference type="EMBL" id="TVX92724.1"/>
    </source>
</evidence>
<evidence type="ECO:0000256" key="7">
    <source>
        <dbReference type="ARBA" id="ARBA00022777"/>
    </source>
</evidence>
<dbReference type="EMBL" id="VNJK01000001">
    <property type="protein sequence ID" value="TVX92724.1"/>
    <property type="molecule type" value="Genomic_DNA"/>
</dbReference>
<dbReference type="PROSITE" id="PS00583">
    <property type="entry name" value="PFKB_KINASES_1"/>
    <property type="match status" value="1"/>
</dbReference>
<feature type="binding site" evidence="12">
    <location>
        <position position="259"/>
    </location>
    <ligand>
        <name>substrate</name>
    </ligand>
</feature>
<dbReference type="GO" id="GO:0005829">
    <property type="term" value="C:cytosol"/>
    <property type="evidence" value="ECO:0007669"/>
    <property type="project" value="TreeGrafter"/>
</dbReference>
<keyword evidence="8 12" id="KW-0067">ATP-binding</keyword>
<evidence type="ECO:0000256" key="10">
    <source>
        <dbReference type="ARBA" id="ARBA00022958"/>
    </source>
</evidence>
<gene>
    <name evidence="12 14" type="primary">rbsK</name>
    <name evidence="14" type="ORF">FPZ44_06470</name>
</gene>
<comment type="catalytic activity">
    <reaction evidence="12">
        <text>D-ribose + ATP = D-ribose 5-phosphate + ADP + H(+)</text>
        <dbReference type="Rhea" id="RHEA:13697"/>
        <dbReference type="ChEBI" id="CHEBI:15378"/>
        <dbReference type="ChEBI" id="CHEBI:30616"/>
        <dbReference type="ChEBI" id="CHEBI:47013"/>
        <dbReference type="ChEBI" id="CHEBI:78346"/>
        <dbReference type="ChEBI" id="CHEBI:456216"/>
        <dbReference type="EC" id="2.7.1.15"/>
    </reaction>
</comment>
<keyword evidence="15" id="KW-1185">Reference proteome</keyword>
<dbReference type="InterPro" id="IPR002139">
    <property type="entry name" value="Ribo/fructo_kinase"/>
</dbReference>
<evidence type="ECO:0000256" key="5">
    <source>
        <dbReference type="ARBA" id="ARBA00022723"/>
    </source>
</evidence>
<accession>A0A559IYL7</accession>
<dbReference type="NCBIfam" id="TIGR02152">
    <property type="entry name" value="D_ribokin_bact"/>
    <property type="match status" value="1"/>
</dbReference>
<dbReference type="InterPro" id="IPR011877">
    <property type="entry name" value="Ribokinase"/>
</dbReference>
<dbReference type="GO" id="GO:0019303">
    <property type="term" value="P:D-ribose catabolic process"/>
    <property type="evidence" value="ECO:0007669"/>
    <property type="project" value="UniProtKB-UniRule"/>
</dbReference>
<comment type="similarity">
    <text evidence="1">Belongs to the carbohydrate kinase pfkB family.</text>
</comment>
<feature type="binding site" evidence="12">
    <location>
        <begin position="47"/>
        <end position="51"/>
    </location>
    <ligand>
        <name>substrate</name>
    </ligand>
</feature>
<comment type="pathway">
    <text evidence="12">Carbohydrate metabolism; D-ribose degradation; D-ribose 5-phosphate from beta-D-ribopyranose: step 2/2.</text>
</comment>
<dbReference type="CDD" id="cd01174">
    <property type="entry name" value="ribokinase"/>
    <property type="match status" value="1"/>
</dbReference>
<evidence type="ECO:0000256" key="4">
    <source>
        <dbReference type="ARBA" id="ARBA00022679"/>
    </source>
</evidence>
<feature type="domain" description="Carbohydrate kinase PfkB" evidence="13">
    <location>
        <begin position="11"/>
        <end position="301"/>
    </location>
</feature>
<evidence type="ECO:0000256" key="11">
    <source>
        <dbReference type="ARBA" id="ARBA00023277"/>
    </source>
</evidence>
<evidence type="ECO:0000256" key="9">
    <source>
        <dbReference type="ARBA" id="ARBA00022842"/>
    </source>
</evidence>
<feature type="binding site" evidence="12">
    <location>
        <begin position="226"/>
        <end position="231"/>
    </location>
    <ligand>
        <name>ATP</name>
        <dbReference type="ChEBI" id="CHEBI:30616"/>
    </ligand>
</feature>
<evidence type="ECO:0000256" key="3">
    <source>
        <dbReference type="ARBA" id="ARBA00016943"/>
    </source>
</evidence>
<proteinExistence type="inferred from homology"/>
<feature type="binding site" evidence="12">
    <location>
        <position position="191"/>
    </location>
    <ligand>
        <name>ATP</name>
        <dbReference type="ChEBI" id="CHEBI:30616"/>
    </ligand>
</feature>
<dbReference type="PANTHER" id="PTHR10584">
    <property type="entry name" value="SUGAR KINASE"/>
    <property type="match status" value="1"/>
</dbReference>
<protein>
    <recommendedName>
        <fullName evidence="3 12">Ribokinase</fullName>
        <shortName evidence="12">RK</shortName>
        <ecNumber evidence="2 12">2.7.1.15</ecNumber>
    </recommendedName>
</protein>
<organism evidence="14 15">
    <name type="scientific">Paenibacillus agilis</name>
    <dbReference type="NCBI Taxonomy" id="3020863"/>
    <lineage>
        <taxon>Bacteria</taxon>
        <taxon>Bacillati</taxon>
        <taxon>Bacillota</taxon>
        <taxon>Bacilli</taxon>
        <taxon>Bacillales</taxon>
        <taxon>Paenibacillaceae</taxon>
        <taxon>Paenibacillus</taxon>
    </lineage>
</organism>
<feature type="binding site" evidence="12">
    <location>
        <position position="294"/>
    </location>
    <ligand>
        <name>K(+)</name>
        <dbReference type="ChEBI" id="CHEBI:29103"/>
    </ligand>
</feature>
<evidence type="ECO:0000259" key="13">
    <source>
        <dbReference type="Pfam" id="PF00294"/>
    </source>
</evidence>
<dbReference type="Pfam" id="PF00294">
    <property type="entry name" value="PfkB"/>
    <property type="match status" value="1"/>
</dbReference>
<keyword evidence="10 12" id="KW-0630">Potassium</keyword>
<dbReference type="PROSITE" id="PS00584">
    <property type="entry name" value="PFKB_KINASES_2"/>
    <property type="match status" value="1"/>
</dbReference>
<dbReference type="PANTHER" id="PTHR10584:SF166">
    <property type="entry name" value="RIBOKINASE"/>
    <property type="match status" value="1"/>
</dbReference>
<comment type="caution">
    <text evidence="12">Lacks conserved residue(s) required for the propagation of feature annotation.</text>
</comment>
<keyword evidence="9 12" id="KW-0460">Magnesium</keyword>
<comment type="similarity">
    <text evidence="12">Belongs to the carbohydrate kinase PfkB family. Ribokinase subfamily.</text>
</comment>
<dbReference type="PRINTS" id="PR00990">
    <property type="entry name" value="RIBOKINASE"/>
</dbReference>
<dbReference type="AlphaFoldDB" id="A0A559IYL7"/>
<dbReference type="Gene3D" id="3.40.1190.20">
    <property type="match status" value="1"/>
</dbReference>
<dbReference type="InterPro" id="IPR011611">
    <property type="entry name" value="PfkB_dom"/>
</dbReference>
<feature type="binding site" evidence="12">
    <location>
        <begin position="19"/>
        <end position="21"/>
    </location>
    <ligand>
        <name>substrate</name>
    </ligand>
</feature>
<feature type="binding site" evidence="12">
    <location>
        <position position="255"/>
    </location>
    <ligand>
        <name>K(+)</name>
        <dbReference type="ChEBI" id="CHEBI:29103"/>
    </ligand>
</feature>
<dbReference type="EC" id="2.7.1.15" evidence="2 12"/>
<keyword evidence="4 12" id="KW-0808">Transferase</keyword>
<evidence type="ECO:0000313" key="15">
    <source>
        <dbReference type="Proteomes" id="UP000318102"/>
    </source>
</evidence>
<dbReference type="RefSeq" id="WP_144988464.1">
    <property type="nucleotide sequence ID" value="NZ_VNJK01000001.1"/>
</dbReference>
<dbReference type="HAMAP" id="MF_01987">
    <property type="entry name" value="Ribokinase"/>
    <property type="match status" value="1"/>
</dbReference>
<keyword evidence="6 12" id="KW-0547">Nucleotide-binding</keyword>
<dbReference type="SUPFAM" id="SSF53613">
    <property type="entry name" value="Ribokinase-like"/>
    <property type="match status" value="1"/>
</dbReference>
<evidence type="ECO:0000256" key="1">
    <source>
        <dbReference type="ARBA" id="ARBA00005380"/>
    </source>
</evidence>
<dbReference type="OrthoDB" id="9775849at2"/>
<evidence type="ECO:0000256" key="8">
    <source>
        <dbReference type="ARBA" id="ARBA00022840"/>
    </source>
</evidence>
<feature type="binding site" evidence="12">
    <location>
        <position position="147"/>
    </location>
    <ligand>
        <name>substrate</name>
    </ligand>
</feature>
<keyword evidence="5 12" id="KW-0479">Metal-binding</keyword>